<organism evidence="4 5">
    <name type="scientific">Symbiodinium microadriaticum</name>
    <name type="common">Dinoflagellate</name>
    <name type="synonym">Zooxanthella microadriatica</name>
    <dbReference type="NCBI Taxonomy" id="2951"/>
    <lineage>
        <taxon>Eukaryota</taxon>
        <taxon>Sar</taxon>
        <taxon>Alveolata</taxon>
        <taxon>Dinophyceae</taxon>
        <taxon>Suessiales</taxon>
        <taxon>Symbiodiniaceae</taxon>
        <taxon>Symbiodinium</taxon>
    </lineage>
</organism>
<feature type="domain" description="Ubiquitin-like" evidence="3">
    <location>
        <begin position="3"/>
        <end position="85"/>
    </location>
</feature>
<evidence type="ECO:0000313" key="4">
    <source>
        <dbReference type="EMBL" id="OLQ04876.1"/>
    </source>
</evidence>
<evidence type="ECO:0000259" key="3">
    <source>
        <dbReference type="PROSITE" id="PS50053"/>
    </source>
</evidence>
<reference evidence="4 5" key="1">
    <citation type="submission" date="2016-02" db="EMBL/GenBank/DDBJ databases">
        <title>Genome analysis of coral dinoflagellate symbionts highlights evolutionary adaptations to a symbiotic lifestyle.</title>
        <authorList>
            <person name="Aranda M."/>
            <person name="Li Y."/>
            <person name="Liew Y.J."/>
            <person name="Baumgarten S."/>
            <person name="Simakov O."/>
            <person name="Wilson M."/>
            <person name="Piel J."/>
            <person name="Ashoor H."/>
            <person name="Bougouffa S."/>
            <person name="Bajic V.B."/>
            <person name="Ryu T."/>
            <person name="Ravasi T."/>
            <person name="Bayer T."/>
            <person name="Micklem G."/>
            <person name="Kim H."/>
            <person name="Bhak J."/>
            <person name="Lajeunesse T.C."/>
            <person name="Voolstra C.R."/>
        </authorList>
    </citation>
    <scope>NUCLEOTIDE SEQUENCE [LARGE SCALE GENOMIC DNA]</scope>
    <source>
        <strain evidence="4 5">CCMP2467</strain>
    </source>
</reference>
<protein>
    <recommendedName>
        <fullName evidence="3">Ubiquitin-like domain-containing protein</fullName>
    </recommendedName>
</protein>
<feature type="coiled-coil region" evidence="1">
    <location>
        <begin position="276"/>
        <end position="303"/>
    </location>
</feature>
<feature type="compositionally biased region" description="Basic and acidic residues" evidence="2">
    <location>
        <begin position="195"/>
        <end position="210"/>
    </location>
</feature>
<proteinExistence type="predicted"/>
<evidence type="ECO:0000256" key="1">
    <source>
        <dbReference type="SAM" id="Coils"/>
    </source>
</evidence>
<dbReference type="Proteomes" id="UP000186817">
    <property type="component" value="Unassembled WGS sequence"/>
</dbReference>
<name>A0A1Q9EBS4_SYMMI</name>
<dbReference type="EMBL" id="LSRX01000199">
    <property type="protein sequence ID" value="OLQ04876.1"/>
    <property type="molecule type" value="Genomic_DNA"/>
</dbReference>
<accession>A0A1Q9EBS4</accession>
<keyword evidence="5" id="KW-1185">Reference proteome</keyword>
<gene>
    <name evidence="4" type="ORF">AK812_SmicGene12010</name>
</gene>
<feature type="region of interest" description="Disordered" evidence="2">
    <location>
        <begin position="194"/>
        <end position="225"/>
    </location>
</feature>
<evidence type="ECO:0000256" key="2">
    <source>
        <dbReference type="SAM" id="MobiDB-lite"/>
    </source>
</evidence>
<dbReference type="CDD" id="cd17039">
    <property type="entry name" value="Ubl_ubiquitin_like"/>
    <property type="match status" value="1"/>
</dbReference>
<dbReference type="Gene3D" id="2.130.10.30">
    <property type="entry name" value="Regulator of chromosome condensation 1/beta-lactamase-inhibitor protein II"/>
    <property type="match status" value="1"/>
</dbReference>
<dbReference type="AlphaFoldDB" id="A0A1Q9EBS4"/>
<evidence type="ECO:0000313" key="5">
    <source>
        <dbReference type="Proteomes" id="UP000186817"/>
    </source>
</evidence>
<dbReference type="OrthoDB" id="10319443at2759"/>
<sequence>MARRIRVSLLSGSCVTLEVEEHSTISELRAKAEREFWDQKLLDPAAHLRWLVSAAGLRLPFAETLGDLNFGDEETLTGVTKRSRTVKSGPAYAELVGDGTVRTWGKASKEGPGVDPGLREVSELYGSDDGAFAALREDGSVFTWGHPSKGGDSWPVQHQLHNVQTIRATSFSFAALRSDGTVMAQVKKPHLKDKKIKERTDAQEESEKNVEIINKPPTDQQADDEKMLDKHDVEMVDKETRQLIQQMKDLSLQMKHELDQWRATGATSTEHVQGQQNNMQAQLDRLTEIANRHDEEIDDLRGLSDFTHEIVFEREAKYTTLKMIIKLWPQNATYYDRVRVTDWLMFGKFAYTSFSAKKPLYWDSYGNYMQHWKGGWRKLVITNYMGKIDQTINLGLITVLHILTSSEQAGYAGKDQLSHRPSNKQIFDLNTKSAVAKATYDKDQGVLAIVLQKSFVEVVRTNWHEAWRVAHRDHPRFNDYSRFPYVCTFAGARTEEGADEDEIKNE</sequence>
<dbReference type="InterPro" id="IPR000626">
    <property type="entry name" value="Ubiquitin-like_dom"/>
</dbReference>
<comment type="caution">
    <text evidence="4">The sequence shown here is derived from an EMBL/GenBank/DDBJ whole genome shotgun (WGS) entry which is preliminary data.</text>
</comment>
<keyword evidence="1" id="KW-0175">Coiled coil</keyword>
<dbReference type="SUPFAM" id="SSF50985">
    <property type="entry name" value="RCC1/BLIP-II"/>
    <property type="match status" value="1"/>
</dbReference>
<dbReference type="PROSITE" id="PS50053">
    <property type="entry name" value="UBIQUITIN_2"/>
    <property type="match status" value="1"/>
</dbReference>
<dbReference type="InterPro" id="IPR009091">
    <property type="entry name" value="RCC1/BLIP-II"/>
</dbReference>